<gene>
    <name evidence="2" type="ORF">AB3X84_18460</name>
</gene>
<protein>
    <submittedName>
        <fullName evidence="2">Uncharacterized protein</fullName>
    </submittedName>
</protein>
<feature type="compositionally biased region" description="Polar residues" evidence="1">
    <location>
        <begin position="117"/>
        <end position="133"/>
    </location>
</feature>
<accession>A0ABV3WFG1</accession>
<keyword evidence="3" id="KW-1185">Reference proteome</keyword>
<name>A0ABV3WFG1_9BURK</name>
<evidence type="ECO:0000313" key="2">
    <source>
        <dbReference type="EMBL" id="MEX3751979.1"/>
    </source>
</evidence>
<comment type="caution">
    <text evidence="2">The sequence shown here is derived from an EMBL/GenBank/DDBJ whole genome shotgun (WGS) entry which is preliminary data.</text>
</comment>
<proteinExistence type="predicted"/>
<organism evidence="2 3">
    <name type="scientific">Paraburkholderia phenoliruptrix</name>
    <dbReference type="NCBI Taxonomy" id="252970"/>
    <lineage>
        <taxon>Bacteria</taxon>
        <taxon>Pseudomonadati</taxon>
        <taxon>Pseudomonadota</taxon>
        <taxon>Betaproteobacteria</taxon>
        <taxon>Burkholderiales</taxon>
        <taxon>Burkholderiaceae</taxon>
        <taxon>Paraburkholderia</taxon>
    </lineage>
</organism>
<evidence type="ECO:0000256" key="1">
    <source>
        <dbReference type="SAM" id="MobiDB-lite"/>
    </source>
</evidence>
<reference evidence="2 3" key="1">
    <citation type="submission" date="2024-07" db="EMBL/GenBank/DDBJ databases">
        <title>A survey of Mimosa microsymbionts across Brazilian biomes reveals a high diversity of Paraburkholderia nodulating endemic species, but also that Cupriavidus is common as a symbiont of widespread species.</title>
        <authorList>
            <person name="Rouws L."/>
            <person name="Barauna A."/>
            <person name="Beukes C."/>
            <person name="Rouws J.R.C."/>
            <person name="De Faria S.M."/>
            <person name="Gross E."/>
            <person name="Bueno Dos Reis Junior F."/>
            <person name="Simon M.F."/>
            <person name="Maluk M."/>
            <person name="Odee D.W."/>
            <person name="Kenicer G."/>
            <person name="Young J.P.W."/>
            <person name="Reis V.M."/>
            <person name="Zilli J."/>
            <person name="James E.K."/>
        </authorList>
    </citation>
    <scope>NUCLEOTIDE SEQUENCE [LARGE SCALE GENOMIC DNA]</scope>
    <source>
        <strain evidence="2 3">BR14375</strain>
    </source>
</reference>
<feature type="region of interest" description="Disordered" evidence="1">
    <location>
        <begin position="102"/>
        <end position="133"/>
    </location>
</feature>
<dbReference type="RefSeq" id="WP_368608395.1">
    <property type="nucleotide sequence ID" value="NZ_JBFPKB010000006.1"/>
</dbReference>
<evidence type="ECO:0000313" key="3">
    <source>
        <dbReference type="Proteomes" id="UP001558535"/>
    </source>
</evidence>
<dbReference type="Proteomes" id="UP001558535">
    <property type="component" value="Unassembled WGS sequence"/>
</dbReference>
<dbReference type="EMBL" id="JBFPKE010000005">
    <property type="protein sequence ID" value="MEX3751979.1"/>
    <property type="molecule type" value="Genomic_DNA"/>
</dbReference>
<sequence length="133" mass="14709">MENVSSDSTALLRCMRSGRSNDDSAKQYVFGLLNASLQEITQHGRHTTGNHHVITAHIYLFFNLATKYMNAAVGEFCVLTIRITTPLRRHYAFDPGQEANAGCIDRGASKPERFNSRGGSHTPSGVSLTTQYF</sequence>